<dbReference type="SUPFAM" id="SSF158414">
    <property type="entry name" value="HP0062-like"/>
    <property type="match status" value="1"/>
</dbReference>
<gene>
    <name evidence="1" type="ORF">HNQ40_000143</name>
</gene>
<evidence type="ECO:0000313" key="2">
    <source>
        <dbReference type="Proteomes" id="UP000541810"/>
    </source>
</evidence>
<dbReference type="RefSeq" id="WP_184675380.1">
    <property type="nucleotide sequence ID" value="NZ_JACHGY010000001.1"/>
</dbReference>
<keyword evidence="2" id="KW-1185">Reference proteome</keyword>
<reference evidence="1 2" key="1">
    <citation type="submission" date="2020-08" db="EMBL/GenBank/DDBJ databases">
        <title>Genomic Encyclopedia of Type Strains, Phase IV (KMG-IV): sequencing the most valuable type-strain genomes for metagenomic binning, comparative biology and taxonomic classification.</title>
        <authorList>
            <person name="Goeker M."/>
        </authorList>
    </citation>
    <scope>NUCLEOTIDE SEQUENCE [LARGE SCALE GENOMIC DNA]</scope>
    <source>
        <strain evidence="1 2">DSM 103725</strain>
    </source>
</reference>
<dbReference type="EMBL" id="JACHGY010000001">
    <property type="protein sequence ID" value="MBB6428337.1"/>
    <property type="molecule type" value="Genomic_DNA"/>
</dbReference>
<dbReference type="Proteomes" id="UP000541810">
    <property type="component" value="Unassembled WGS sequence"/>
</dbReference>
<organism evidence="1 2">
    <name type="scientific">Algisphaera agarilytica</name>
    <dbReference type="NCBI Taxonomy" id="1385975"/>
    <lineage>
        <taxon>Bacteria</taxon>
        <taxon>Pseudomonadati</taxon>
        <taxon>Planctomycetota</taxon>
        <taxon>Phycisphaerae</taxon>
        <taxon>Phycisphaerales</taxon>
        <taxon>Phycisphaeraceae</taxon>
        <taxon>Algisphaera</taxon>
    </lineage>
</organism>
<dbReference type="AlphaFoldDB" id="A0A7X0H300"/>
<dbReference type="Gene3D" id="1.10.287.1060">
    <property type="entry name" value="ESAT-6-like"/>
    <property type="match status" value="1"/>
</dbReference>
<comment type="caution">
    <text evidence="1">The sequence shown here is derived from an EMBL/GenBank/DDBJ whole genome shotgun (WGS) entry which is preliminary data.</text>
</comment>
<dbReference type="InterPro" id="IPR029013">
    <property type="entry name" value="HP0062-like_sf"/>
</dbReference>
<evidence type="ECO:0000313" key="1">
    <source>
        <dbReference type="EMBL" id="MBB6428337.1"/>
    </source>
</evidence>
<name>A0A7X0H300_9BACT</name>
<proteinExistence type="predicted"/>
<accession>A0A7X0H300</accession>
<sequence>MSLGVGASTLNDARKALNARWDELCRSWDDAAARKFEQEFIRPMDQDLKQAIDAMIQAQQSVQRARQECT</sequence>
<protein>
    <submittedName>
        <fullName evidence="1">Uncharacterized protein YukE</fullName>
    </submittedName>
</protein>